<name>A0A8S9ZNF6_9BILA</name>
<accession>A0A8S9ZNF6</accession>
<gene>
    <name evidence="1" type="ORF">Mgra_00005553</name>
</gene>
<feature type="non-terminal residue" evidence="1">
    <location>
        <position position="1"/>
    </location>
</feature>
<organism evidence="1 2">
    <name type="scientific">Meloidogyne graminicola</name>
    <dbReference type="NCBI Taxonomy" id="189291"/>
    <lineage>
        <taxon>Eukaryota</taxon>
        <taxon>Metazoa</taxon>
        <taxon>Ecdysozoa</taxon>
        <taxon>Nematoda</taxon>
        <taxon>Chromadorea</taxon>
        <taxon>Rhabditida</taxon>
        <taxon>Tylenchina</taxon>
        <taxon>Tylenchomorpha</taxon>
        <taxon>Tylenchoidea</taxon>
        <taxon>Meloidogynidae</taxon>
        <taxon>Meloidogyninae</taxon>
        <taxon>Meloidogyne</taxon>
    </lineage>
</organism>
<comment type="caution">
    <text evidence="1">The sequence shown here is derived from an EMBL/GenBank/DDBJ whole genome shotgun (WGS) entry which is preliminary data.</text>
</comment>
<dbReference type="Proteomes" id="UP000605970">
    <property type="component" value="Unassembled WGS sequence"/>
</dbReference>
<evidence type="ECO:0000313" key="1">
    <source>
        <dbReference type="EMBL" id="KAF7634954.1"/>
    </source>
</evidence>
<proteinExistence type="predicted"/>
<keyword evidence="2" id="KW-1185">Reference proteome</keyword>
<evidence type="ECO:0000313" key="2">
    <source>
        <dbReference type="Proteomes" id="UP000605970"/>
    </source>
</evidence>
<reference evidence="1" key="1">
    <citation type="journal article" date="2020" name="Ecol. Evol.">
        <title>Genome structure and content of the rice root-knot nematode (Meloidogyne graminicola).</title>
        <authorList>
            <person name="Phan N.T."/>
            <person name="Danchin E.G.J."/>
            <person name="Klopp C."/>
            <person name="Perfus-Barbeoch L."/>
            <person name="Kozlowski D.K."/>
            <person name="Koutsovoulos G.D."/>
            <person name="Lopez-Roques C."/>
            <person name="Bouchez O."/>
            <person name="Zahm M."/>
            <person name="Besnard G."/>
            <person name="Bellafiore S."/>
        </authorList>
    </citation>
    <scope>NUCLEOTIDE SEQUENCE</scope>
    <source>
        <strain evidence="1">VN-18</strain>
    </source>
</reference>
<dbReference type="EMBL" id="JABEBT010000048">
    <property type="protein sequence ID" value="KAF7634954.1"/>
    <property type="molecule type" value="Genomic_DNA"/>
</dbReference>
<dbReference type="AlphaFoldDB" id="A0A8S9ZNF6"/>
<protein>
    <submittedName>
        <fullName evidence="1">Uncharacterized protein</fullName>
    </submittedName>
</protein>
<sequence length="59" mass="6636">VFLIKEVADSLSLEELNQKLTSALEVINKVKIKPVDAPDNYPPCSSKEVDKKICKFCKK</sequence>
<feature type="non-terminal residue" evidence="1">
    <location>
        <position position="59"/>
    </location>
</feature>